<dbReference type="HOGENOM" id="CLU_015166_6_3_1"/>
<evidence type="ECO:0000256" key="5">
    <source>
        <dbReference type="ARBA" id="ARBA00022737"/>
    </source>
</evidence>
<evidence type="ECO:0000256" key="10">
    <source>
        <dbReference type="RuleBase" id="RU000488"/>
    </source>
</evidence>
<evidence type="ECO:0000256" key="1">
    <source>
        <dbReference type="ARBA" id="ARBA00004585"/>
    </source>
</evidence>
<dbReference type="InterPro" id="IPR045900">
    <property type="entry name" value="Peroxisomal_Ade_carrier"/>
</dbReference>
<evidence type="ECO:0000313" key="13">
    <source>
        <dbReference type="Proteomes" id="UP000019132"/>
    </source>
</evidence>
<dbReference type="GO" id="GO:0005347">
    <property type="term" value="F:ATP transmembrane transporter activity"/>
    <property type="evidence" value="ECO:0007669"/>
    <property type="project" value="InterPro"/>
</dbReference>
<evidence type="ECO:0000256" key="2">
    <source>
        <dbReference type="ARBA" id="ARBA00006375"/>
    </source>
</evidence>
<dbReference type="GO" id="GO:0015217">
    <property type="term" value="F:ADP transmembrane transporter activity"/>
    <property type="evidence" value="ECO:0007669"/>
    <property type="project" value="InterPro"/>
</dbReference>
<keyword evidence="3 10" id="KW-0813">Transport</keyword>
<dbReference type="OMA" id="VVYAIWK"/>
<keyword evidence="7 9" id="KW-0472">Membrane</keyword>
<sequence>MALSKPMEMLAAATAAGVGGFVATSVLYPLDTLKTRMQSGSKALLGDDKDGSARDYSALVKSLYQGIQYKTAESSVSKFLYFYAYTMLAQVVAPKDGKPIGTATNLFIGYVSEFTHLPVTLPMEVIATRLQTASKGSGGILQIVRSVLEESGVKGFYKGFQAYFVLCLQPAIQYTVFERVKEMYLRRFKQAAQSLGALEAFVLGAIARSIATLLLFPYIRAKVIVQSKKKLAAKTPGDLEQQPSADGIVATLQRVYKEEGALSLYRGLGPELTKGALSSAFMLMIKEKIQAYITLLLILASATK</sequence>
<dbReference type="Gene3D" id="1.50.40.10">
    <property type="entry name" value="Mitochondrial carrier domain"/>
    <property type="match status" value="2"/>
</dbReference>
<dbReference type="PANTHER" id="PTHR46650:SF1">
    <property type="entry name" value="PEROXISOMAL ADENINE NUCLEOTIDE TRANSPORTER 1"/>
    <property type="match status" value="1"/>
</dbReference>
<keyword evidence="6 11" id="KW-1133">Transmembrane helix</keyword>
<reference evidence="13" key="2">
    <citation type="submission" date="2010-04" db="EMBL/GenBank/DDBJ databases">
        <authorList>
            <person name="Buell R."/>
            <person name="Hamilton J."/>
            <person name="Hostetler J."/>
        </authorList>
    </citation>
    <scope>NUCLEOTIDE SEQUENCE [LARGE SCALE GENOMIC DNA]</scope>
    <source>
        <strain evidence="13">DAOM:BR144</strain>
    </source>
</reference>
<proteinExistence type="inferred from homology"/>
<dbReference type="Proteomes" id="UP000019132">
    <property type="component" value="Unassembled WGS sequence"/>
</dbReference>
<comment type="subcellular location">
    <subcellularLocation>
        <location evidence="1">Peroxisome membrane</location>
        <topology evidence="1">Multi-pass membrane protein</topology>
    </subcellularLocation>
</comment>
<dbReference type="GO" id="GO:0007031">
    <property type="term" value="P:peroxisome organization"/>
    <property type="evidence" value="ECO:0007669"/>
    <property type="project" value="TreeGrafter"/>
</dbReference>
<dbReference type="VEuPathDB" id="FungiDB:PYU1_G010841"/>
<dbReference type="SUPFAM" id="SSF103506">
    <property type="entry name" value="Mitochondrial carrier"/>
    <property type="match status" value="1"/>
</dbReference>
<dbReference type="PANTHER" id="PTHR46650">
    <property type="entry name" value="PEROXISOMAL ADENINE NUCLEOTIDE TRANSPORTER 1"/>
    <property type="match status" value="1"/>
</dbReference>
<evidence type="ECO:0000256" key="6">
    <source>
        <dbReference type="ARBA" id="ARBA00022989"/>
    </source>
</evidence>
<protein>
    <submittedName>
        <fullName evidence="12">Uncharacterized protein</fullName>
    </submittedName>
</protein>
<name>K3X0W5_GLOUD</name>
<dbReference type="AlphaFoldDB" id="K3X0W5"/>
<dbReference type="GO" id="GO:0006635">
    <property type="term" value="P:fatty acid beta-oxidation"/>
    <property type="evidence" value="ECO:0007669"/>
    <property type="project" value="InterPro"/>
</dbReference>
<dbReference type="STRING" id="431595.K3X0W5"/>
<organism evidence="12 13">
    <name type="scientific">Globisporangium ultimum (strain ATCC 200006 / CBS 805.95 / DAOM BR144)</name>
    <name type="common">Pythium ultimum</name>
    <dbReference type="NCBI Taxonomy" id="431595"/>
    <lineage>
        <taxon>Eukaryota</taxon>
        <taxon>Sar</taxon>
        <taxon>Stramenopiles</taxon>
        <taxon>Oomycota</taxon>
        <taxon>Peronosporomycetes</taxon>
        <taxon>Pythiales</taxon>
        <taxon>Pythiaceae</taxon>
        <taxon>Globisporangium</taxon>
    </lineage>
</organism>
<evidence type="ECO:0000256" key="9">
    <source>
        <dbReference type="PROSITE-ProRule" id="PRU00282"/>
    </source>
</evidence>
<dbReference type="eggNOG" id="KOG0769">
    <property type="taxonomic scope" value="Eukaryota"/>
</dbReference>
<keyword evidence="5" id="KW-0677">Repeat</keyword>
<dbReference type="GO" id="GO:0005778">
    <property type="term" value="C:peroxisomal membrane"/>
    <property type="evidence" value="ECO:0007669"/>
    <property type="project" value="UniProtKB-SubCell"/>
</dbReference>
<dbReference type="InterPro" id="IPR023395">
    <property type="entry name" value="MCP_dom_sf"/>
</dbReference>
<feature type="repeat" description="Solcar" evidence="9">
    <location>
        <begin position="7"/>
        <end position="91"/>
    </location>
</feature>
<keyword evidence="8" id="KW-0576">Peroxisome</keyword>
<dbReference type="InParanoid" id="K3X0W5"/>
<keyword evidence="4 9" id="KW-0812">Transmembrane</keyword>
<reference evidence="12" key="3">
    <citation type="submission" date="2015-02" db="UniProtKB">
        <authorList>
            <consortium name="EnsemblProtists"/>
        </authorList>
    </citation>
    <scope>IDENTIFICATION</scope>
    <source>
        <strain evidence="12">DAOM BR144</strain>
    </source>
</reference>
<keyword evidence="13" id="KW-1185">Reference proteome</keyword>
<evidence type="ECO:0000256" key="11">
    <source>
        <dbReference type="SAM" id="Phobius"/>
    </source>
</evidence>
<dbReference type="EMBL" id="GL376590">
    <property type="status" value="NOT_ANNOTATED_CDS"/>
    <property type="molecule type" value="Genomic_DNA"/>
</dbReference>
<evidence type="ECO:0000256" key="4">
    <source>
        <dbReference type="ARBA" id="ARBA00022692"/>
    </source>
</evidence>
<dbReference type="PROSITE" id="PS50920">
    <property type="entry name" value="SOLCAR"/>
    <property type="match status" value="3"/>
</dbReference>
<evidence type="ECO:0000313" key="12">
    <source>
        <dbReference type="EnsemblProtists" id="PYU1_T010864"/>
    </source>
</evidence>
<feature type="transmembrane region" description="Helical" evidence="11">
    <location>
        <begin position="195"/>
        <end position="219"/>
    </location>
</feature>
<feature type="repeat" description="Solcar" evidence="9">
    <location>
        <begin position="100"/>
        <end position="183"/>
    </location>
</feature>
<evidence type="ECO:0000256" key="3">
    <source>
        <dbReference type="ARBA" id="ARBA00022448"/>
    </source>
</evidence>
<accession>K3X0W5</accession>
<dbReference type="InterPro" id="IPR018108">
    <property type="entry name" value="MCP_transmembrane"/>
</dbReference>
<dbReference type="Pfam" id="PF00153">
    <property type="entry name" value="Mito_carr"/>
    <property type="match status" value="3"/>
</dbReference>
<evidence type="ECO:0000256" key="8">
    <source>
        <dbReference type="ARBA" id="ARBA00023140"/>
    </source>
</evidence>
<comment type="similarity">
    <text evidence="2 10">Belongs to the mitochondrial carrier (TC 2.A.29) family.</text>
</comment>
<dbReference type="EnsemblProtists" id="PYU1_T010864">
    <property type="protein sequence ID" value="PYU1_T010864"/>
    <property type="gene ID" value="PYU1_G010841"/>
</dbReference>
<evidence type="ECO:0000256" key="7">
    <source>
        <dbReference type="ARBA" id="ARBA00023136"/>
    </source>
</evidence>
<feature type="repeat" description="Solcar" evidence="9">
    <location>
        <begin position="195"/>
        <end position="292"/>
    </location>
</feature>
<reference evidence="13" key="1">
    <citation type="journal article" date="2010" name="Genome Biol.">
        <title>Genome sequence of the necrotrophic plant pathogen Pythium ultimum reveals original pathogenicity mechanisms and effector repertoire.</title>
        <authorList>
            <person name="Levesque C.A."/>
            <person name="Brouwer H."/>
            <person name="Cano L."/>
            <person name="Hamilton J.P."/>
            <person name="Holt C."/>
            <person name="Huitema E."/>
            <person name="Raffaele S."/>
            <person name="Robideau G.P."/>
            <person name="Thines M."/>
            <person name="Win J."/>
            <person name="Zerillo M.M."/>
            <person name="Beakes G.W."/>
            <person name="Boore J.L."/>
            <person name="Busam D."/>
            <person name="Dumas B."/>
            <person name="Ferriera S."/>
            <person name="Fuerstenberg S.I."/>
            <person name="Gachon C.M."/>
            <person name="Gaulin E."/>
            <person name="Govers F."/>
            <person name="Grenville-Briggs L."/>
            <person name="Horner N."/>
            <person name="Hostetler J."/>
            <person name="Jiang R.H."/>
            <person name="Johnson J."/>
            <person name="Krajaejun T."/>
            <person name="Lin H."/>
            <person name="Meijer H.J."/>
            <person name="Moore B."/>
            <person name="Morris P."/>
            <person name="Phuntmart V."/>
            <person name="Puiu D."/>
            <person name="Shetty J."/>
            <person name="Stajich J.E."/>
            <person name="Tripathy S."/>
            <person name="Wawra S."/>
            <person name="van West P."/>
            <person name="Whitty B.R."/>
            <person name="Coutinho P.M."/>
            <person name="Henrissat B."/>
            <person name="Martin F."/>
            <person name="Thomas P.D."/>
            <person name="Tyler B.M."/>
            <person name="De Vries R.P."/>
            <person name="Kamoun S."/>
            <person name="Yandell M."/>
            <person name="Tisserat N."/>
            <person name="Buell C.R."/>
        </authorList>
    </citation>
    <scope>NUCLEOTIDE SEQUENCE</scope>
    <source>
        <strain evidence="13">DAOM:BR144</strain>
    </source>
</reference>